<evidence type="ECO:0000256" key="2">
    <source>
        <dbReference type="ARBA" id="ARBA00022980"/>
    </source>
</evidence>
<comment type="similarity">
    <text evidence="1">Belongs to the bacterial ribosomal protein bL34 family.</text>
</comment>
<protein>
    <recommendedName>
        <fullName evidence="6">50S ribosomal protein L34, chloroplastic</fullName>
    </recommendedName>
</protein>
<sequence>MVALQTSTRLVVKATTVAPQKHALSTPKFAVPAKSSSAPSPLRTSFLGNQSLTSTALTGLKMAVAPVRRFILRTPFTIECNRKKGLGVTKNENGSMTTRARTSGFRARKACKTGRNVLKARRKKGRANLVPASIKPHK</sequence>
<evidence type="ECO:0008006" key="6">
    <source>
        <dbReference type="Google" id="ProtNLM"/>
    </source>
</evidence>
<dbReference type="Pfam" id="PF00468">
    <property type="entry name" value="Ribosomal_L34"/>
    <property type="match status" value="1"/>
</dbReference>
<evidence type="ECO:0000313" key="4">
    <source>
        <dbReference type="EMBL" id="KAK3234294.1"/>
    </source>
</evidence>
<dbReference type="GO" id="GO:0003735">
    <property type="term" value="F:structural constituent of ribosome"/>
    <property type="evidence" value="ECO:0007669"/>
    <property type="project" value="InterPro"/>
</dbReference>
<gene>
    <name evidence="4" type="ORF">CYMTET_55448</name>
</gene>
<keyword evidence="3" id="KW-0687">Ribonucleoprotein</keyword>
<accession>A0AAE0ENC7</accession>
<dbReference type="HAMAP" id="MF_00391">
    <property type="entry name" value="Ribosomal_bL34"/>
    <property type="match status" value="1"/>
</dbReference>
<dbReference type="GO" id="GO:0006412">
    <property type="term" value="P:translation"/>
    <property type="evidence" value="ECO:0007669"/>
    <property type="project" value="InterPro"/>
</dbReference>
<comment type="caution">
    <text evidence="4">The sequence shown here is derived from an EMBL/GenBank/DDBJ whole genome shotgun (WGS) entry which is preliminary data.</text>
</comment>
<dbReference type="Gene3D" id="1.10.287.3980">
    <property type="match status" value="1"/>
</dbReference>
<dbReference type="Proteomes" id="UP001190700">
    <property type="component" value="Unassembled WGS sequence"/>
</dbReference>
<proteinExistence type="inferred from homology"/>
<keyword evidence="2" id="KW-0689">Ribosomal protein</keyword>
<reference evidence="4 5" key="1">
    <citation type="journal article" date="2015" name="Genome Biol. Evol.">
        <title>Comparative Genomics of a Bacterivorous Green Alga Reveals Evolutionary Causalities and Consequences of Phago-Mixotrophic Mode of Nutrition.</title>
        <authorList>
            <person name="Burns J.A."/>
            <person name="Paasch A."/>
            <person name="Narechania A."/>
            <person name="Kim E."/>
        </authorList>
    </citation>
    <scope>NUCLEOTIDE SEQUENCE [LARGE SCALE GENOMIC DNA]</scope>
    <source>
        <strain evidence="4 5">PLY_AMNH</strain>
    </source>
</reference>
<evidence type="ECO:0000256" key="1">
    <source>
        <dbReference type="ARBA" id="ARBA00010111"/>
    </source>
</evidence>
<name>A0AAE0ENC7_9CHLO</name>
<dbReference type="NCBIfam" id="TIGR01030">
    <property type="entry name" value="rpmH_bact"/>
    <property type="match status" value="1"/>
</dbReference>
<dbReference type="AlphaFoldDB" id="A0AAE0ENC7"/>
<organism evidence="4 5">
    <name type="scientific">Cymbomonas tetramitiformis</name>
    <dbReference type="NCBI Taxonomy" id="36881"/>
    <lineage>
        <taxon>Eukaryota</taxon>
        <taxon>Viridiplantae</taxon>
        <taxon>Chlorophyta</taxon>
        <taxon>Pyramimonadophyceae</taxon>
        <taxon>Pyramimonadales</taxon>
        <taxon>Pyramimonadaceae</taxon>
        <taxon>Cymbomonas</taxon>
    </lineage>
</organism>
<evidence type="ECO:0000256" key="3">
    <source>
        <dbReference type="ARBA" id="ARBA00023274"/>
    </source>
</evidence>
<evidence type="ECO:0000313" key="5">
    <source>
        <dbReference type="Proteomes" id="UP001190700"/>
    </source>
</evidence>
<dbReference type="GO" id="GO:1990904">
    <property type="term" value="C:ribonucleoprotein complex"/>
    <property type="evidence" value="ECO:0007669"/>
    <property type="project" value="UniProtKB-KW"/>
</dbReference>
<dbReference type="GO" id="GO:0005840">
    <property type="term" value="C:ribosome"/>
    <property type="evidence" value="ECO:0007669"/>
    <property type="project" value="UniProtKB-KW"/>
</dbReference>
<dbReference type="InterPro" id="IPR000271">
    <property type="entry name" value="Ribosomal_bL34"/>
</dbReference>
<keyword evidence="5" id="KW-1185">Reference proteome</keyword>
<dbReference type="EMBL" id="LGRX02035518">
    <property type="protein sequence ID" value="KAK3234294.1"/>
    <property type="molecule type" value="Genomic_DNA"/>
</dbReference>